<protein>
    <submittedName>
        <fullName evidence="2">Uncharacterized protein</fullName>
    </submittedName>
</protein>
<evidence type="ECO:0000313" key="2">
    <source>
        <dbReference type="EMBL" id="KAJ6027407.1"/>
    </source>
</evidence>
<feature type="compositionally biased region" description="Polar residues" evidence="1">
    <location>
        <begin position="381"/>
        <end position="416"/>
    </location>
</feature>
<accession>A0AAD6I246</accession>
<keyword evidence="3" id="KW-1185">Reference proteome</keyword>
<dbReference type="Proteomes" id="UP001219568">
    <property type="component" value="Unassembled WGS sequence"/>
</dbReference>
<reference evidence="2" key="1">
    <citation type="journal article" date="2023" name="IMA Fungus">
        <title>Comparative genomic study of the Penicillium genus elucidates a diverse pangenome and 15 lateral gene transfer events.</title>
        <authorList>
            <person name="Petersen C."/>
            <person name="Sorensen T."/>
            <person name="Nielsen M.R."/>
            <person name="Sondergaard T.E."/>
            <person name="Sorensen J.L."/>
            <person name="Fitzpatrick D.A."/>
            <person name="Frisvad J.C."/>
            <person name="Nielsen K.L."/>
        </authorList>
    </citation>
    <scope>NUCLEOTIDE SEQUENCE</scope>
    <source>
        <strain evidence="2">IBT 15450</strain>
    </source>
</reference>
<evidence type="ECO:0000256" key="1">
    <source>
        <dbReference type="SAM" id="MobiDB-lite"/>
    </source>
</evidence>
<feature type="region of interest" description="Disordered" evidence="1">
    <location>
        <begin position="378"/>
        <end position="416"/>
    </location>
</feature>
<organism evidence="2 3">
    <name type="scientific">Penicillium canescens</name>
    <dbReference type="NCBI Taxonomy" id="5083"/>
    <lineage>
        <taxon>Eukaryota</taxon>
        <taxon>Fungi</taxon>
        <taxon>Dikarya</taxon>
        <taxon>Ascomycota</taxon>
        <taxon>Pezizomycotina</taxon>
        <taxon>Eurotiomycetes</taxon>
        <taxon>Eurotiomycetidae</taxon>
        <taxon>Eurotiales</taxon>
        <taxon>Aspergillaceae</taxon>
        <taxon>Penicillium</taxon>
    </lineage>
</organism>
<evidence type="ECO:0000313" key="3">
    <source>
        <dbReference type="Proteomes" id="UP001219568"/>
    </source>
</evidence>
<dbReference type="AlphaFoldDB" id="A0AAD6I246"/>
<proteinExistence type="predicted"/>
<dbReference type="EMBL" id="JAQJZL010000015">
    <property type="protein sequence ID" value="KAJ6027407.1"/>
    <property type="molecule type" value="Genomic_DNA"/>
</dbReference>
<sequence>MQAAATFDDFLSNVDHRKAFLKYLQQPEQRTLEQLYGPCVLRGDEIASQSESNLPLSGKLREFVGILREMYHPRTSDKESAVPSALEEVEQQREVANEAEQERELQRPCFIDALEFPGLHQSIQDLVETGFLSGDDVCPQACTIITSTRLWRKQMMQSFSMIPHVFLSPEFARTVRLASVNWVLLSMRADVALAIPILREHADPPTHLLLYAAPFTKRMLHFNRLDYYSLPRLPTEWNPPSWLPFELGVLAGRLYFAFAECQDLQRRIYASSGRPSEGDRLSTRNSIEVTTTLAFLQEWLNPRRPGQDISHTPMEYICQGLTPRDNHPFFSTPTGAEICVNPNGDVCHASCPTYNDEESDGASDGEVIIVDQIMEEENDSGNECNTADSYRQGSRTLKAKTGQTQKGNGETSGQRV</sequence>
<gene>
    <name evidence="2" type="ORF">N7460_012224</name>
</gene>
<comment type="caution">
    <text evidence="2">The sequence shown here is derived from an EMBL/GenBank/DDBJ whole genome shotgun (WGS) entry which is preliminary data.</text>
</comment>
<name>A0AAD6I246_PENCN</name>
<reference evidence="2" key="2">
    <citation type="submission" date="2023-01" db="EMBL/GenBank/DDBJ databases">
        <authorList>
            <person name="Petersen C."/>
        </authorList>
    </citation>
    <scope>NUCLEOTIDE SEQUENCE</scope>
    <source>
        <strain evidence="2">IBT 15450</strain>
    </source>
</reference>